<keyword evidence="5 6" id="KW-0472">Membrane</keyword>
<dbReference type="PRINTS" id="PR01414">
    <property type="entry name" value="CCMBBIOGNSIS"/>
</dbReference>
<feature type="transmembrane region" description="Helical" evidence="6">
    <location>
        <begin position="133"/>
        <end position="154"/>
    </location>
</feature>
<evidence type="ECO:0000256" key="4">
    <source>
        <dbReference type="ARBA" id="ARBA00022989"/>
    </source>
</evidence>
<dbReference type="OrthoDB" id="5459399at2"/>
<dbReference type="KEGG" id="dfl:DFE_1644"/>
<dbReference type="GO" id="GO:0015232">
    <property type="term" value="F:heme transmembrane transporter activity"/>
    <property type="evidence" value="ECO:0007669"/>
    <property type="project" value="InterPro"/>
</dbReference>
<keyword evidence="3 6" id="KW-0812">Transmembrane</keyword>
<dbReference type="Pfam" id="PF03379">
    <property type="entry name" value="CcmB"/>
    <property type="match status" value="1"/>
</dbReference>
<evidence type="ECO:0000256" key="1">
    <source>
        <dbReference type="ARBA" id="ARBA00004141"/>
    </source>
</evidence>
<keyword evidence="4 6" id="KW-1133">Transmembrane helix</keyword>
<feature type="transmembrane region" description="Helical" evidence="6">
    <location>
        <begin position="95"/>
        <end position="121"/>
    </location>
</feature>
<evidence type="ECO:0000256" key="2">
    <source>
        <dbReference type="ARBA" id="ARBA00010544"/>
    </source>
</evidence>
<dbReference type="InterPro" id="IPR003544">
    <property type="entry name" value="Cyt_c_biogenesis_CcmB"/>
</dbReference>
<comment type="subcellular location">
    <subcellularLocation>
        <location evidence="1">Membrane</location>
        <topology evidence="1">Multi-pass membrane protein</topology>
    </subcellularLocation>
</comment>
<evidence type="ECO:0000256" key="6">
    <source>
        <dbReference type="SAM" id="Phobius"/>
    </source>
</evidence>
<dbReference type="Proteomes" id="UP000269883">
    <property type="component" value="Chromosome"/>
</dbReference>
<reference evidence="7 8" key="1">
    <citation type="journal article" date="2018" name="Sci. Adv.">
        <title>Multi-heme cytochromes provide a pathway for survival in energy-limited environments.</title>
        <authorList>
            <person name="Deng X."/>
            <person name="Dohmae N."/>
            <person name="Nealson K.H."/>
            <person name="Hashimoto K."/>
            <person name="Okamoto A."/>
        </authorList>
    </citation>
    <scope>NUCLEOTIDE SEQUENCE [LARGE SCALE GENOMIC DNA]</scope>
    <source>
        <strain evidence="7 8">IS5</strain>
    </source>
</reference>
<dbReference type="GO" id="GO:0016020">
    <property type="term" value="C:membrane"/>
    <property type="evidence" value="ECO:0007669"/>
    <property type="project" value="UniProtKB-SubCell"/>
</dbReference>
<dbReference type="EMBL" id="AP017378">
    <property type="protein sequence ID" value="BBD08370.1"/>
    <property type="molecule type" value="Genomic_DNA"/>
</dbReference>
<feature type="transmembrane region" description="Helical" evidence="6">
    <location>
        <begin position="166"/>
        <end position="188"/>
    </location>
</feature>
<proteinExistence type="inferred from homology"/>
<evidence type="ECO:0000313" key="8">
    <source>
        <dbReference type="Proteomes" id="UP000269883"/>
    </source>
</evidence>
<dbReference type="AlphaFoldDB" id="A0A2Z6AYV4"/>
<dbReference type="RefSeq" id="WP_126378409.1">
    <property type="nucleotide sequence ID" value="NZ_AP017378.1"/>
</dbReference>
<comment type="similarity">
    <text evidence="2">Belongs to the CcmB/CycW/HelB family.</text>
</comment>
<feature type="transmembrane region" description="Helical" evidence="6">
    <location>
        <begin position="51"/>
        <end position="74"/>
    </location>
</feature>
<evidence type="ECO:0000256" key="5">
    <source>
        <dbReference type="ARBA" id="ARBA00023136"/>
    </source>
</evidence>
<gene>
    <name evidence="7" type="primary">ccmB</name>
    <name evidence="7" type="ORF">DFE_1644</name>
</gene>
<evidence type="ECO:0000256" key="3">
    <source>
        <dbReference type="ARBA" id="ARBA00022692"/>
    </source>
</evidence>
<protein>
    <submittedName>
        <fullName evidence="7">Heme exporter protein B</fullName>
    </submittedName>
</protein>
<name>A0A2Z6AYV4_9BACT</name>
<organism evidence="7 8">
    <name type="scientific">Desulfovibrio ferrophilus</name>
    <dbReference type="NCBI Taxonomy" id="241368"/>
    <lineage>
        <taxon>Bacteria</taxon>
        <taxon>Pseudomonadati</taxon>
        <taxon>Thermodesulfobacteriota</taxon>
        <taxon>Desulfovibrionia</taxon>
        <taxon>Desulfovibrionales</taxon>
        <taxon>Desulfovibrionaceae</taxon>
        <taxon>Desulfovibrio</taxon>
    </lineage>
</organism>
<keyword evidence="8" id="KW-1185">Reference proteome</keyword>
<sequence length="224" mass="23426">MIGGALAIARKDLRLILSGGVGLAQPVLLGLLLIFVFSLARPTGELVPPQAAAGVFWLASLFSQVLIFNTLYGLEEHNGTRLALLLSPVPVHAIWLGKALAGWLLLMTAQLVFFPAAMVFLGQSVQGSLPQMLLMLGLVDWGVVVLGALLGALAQGQAAKESLLTVILFPLLVPLLMAGVRVFGVAFAGEDVDVSGWIGLAGAFDAAFSGAALFLFPFVYSGEE</sequence>
<feature type="transmembrane region" description="Helical" evidence="6">
    <location>
        <begin position="194"/>
        <end position="220"/>
    </location>
</feature>
<feature type="transmembrane region" description="Helical" evidence="6">
    <location>
        <begin position="15"/>
        <end position="39"/>
    </location>
</feature>
<evidence type="ECO:0000313" key="7">
    <source>
        <dbReference type="EMBL" id="BBD08370.1"/>
    </source>
</evidence>
<dbReference type="GO" id="GO:0017004">
    <property type="term" value="P:cytochrome complex assembly"/>
    <property type="evidence" value="ECO:0007669"/>
    <property type="project" value="InterPro"/>
</dbReference>
<accession>A0A2Z6AYV4</accession>